<feature type="binding site" evidence="5">
    <location>
        <position position="188"/>
    </location>
    <ligand>
        <name>S-adenosyl-L-methionine</name>
        <dbReference type="ChEBI" id="CHEBI:59789"/>
    </ligand>
</feature>
<feature type="binding site" evidence="5">
    <location>
        <position position="174"/>
    </location>
    <ligand>
        <name>S-adenosyl-L-methionine</name>
        <dbReference type="ChEBI" id="CHEBI:59789"/>
    </ligand>
</feature>
<evidence type="ECO:0000256" key="1">
    <source>
        <dbReference type="ARBA" id="ARBA00022603"/>
    </source>
</evidence>
<feature type="binding site" evidence="5">
    <location>
        <position position="145"/>
    </location>
    <ligand>
        <name>S-adenosyl-L-methionine</name>
        <dbReference type="ChEBI" id="CHEBI:59789"/>
    </ligand>
</feature>
<evidence type="ECO:0000259" key="6">
    <source>
        <dbReference type="Pfam" id="PF05175"/>
    </source>
</evidence>
<keyword evidence="1 5" id="KW-0489">Methyltransferase</keyword>
<dbReference type="Gene3D" id="1.10.8.10">
    <property type="entry name" value="DNA helicase RuvA subunit, C-terminal domain"/>
    <property type="match status" value="1"/>
</dbReference>
<evidence type="ECO:0000256" key="3">
    <source>
        <dbReference type="ARBA" id="ARBA00022691"/>
    </source>
</evidence>
<dbReference type="SUPFAM" id="SSF53335">
    <property type="entry name" value="S-adenosyl-L-methionine-dependent methyltransferases"/>
    <property type="match status" value="1"/>
</dbReference>
<proteinExistence type="inferred from homology"/>
<keyword evidence="3 5" id="KW-0949">S-adenosyl-L-methionine</keyword>
<comment type="function">
    <text evidence="5">Methylates the class 1 translation termination release factors RF1/PrfA and RF2/PrfB on the glutamine residue of the universally conserved GGQ motif.</text>
</comment>
<evidence type="ECO:0000259" key="7">
    <source>
        <dbReference type="Pfam" id="PF17827"/>
    </source>
</evidence>
<dbReference type="InterPro" id="IPR029063">
    <property type="entry name" value="SAM-dependent_MTases_sf"/>
</dbReference>
<dbReference type="EC" id="2.1.1.297" evidence="5"/>
<comment type="caution">
    <text evidence="8">The sequence shown here is derived from an EMBL/GenBank/DDBJ whole genome shotgun (WGS) entry which is preliminary data.</text>
</comment>
<dbReference type="NCBIfam" id="TIGR03534">
    <property type="entry name" value="RF_mod_PrmC"/>
    <property type="match status" value="1"/>
</dbReference>
<dbReference type="PANTHER" id="PTHR18895">
    <property type="entry name" value="HEMK METHYLTRANSFERASE"/>
    <property type="match status" value="1"/>
</dbReference>
<organism evidence="8 9">
    <name type="scientific">Magnetospirillum aberrantis SpK</name>
    <dbReference type="NCBI Taxonomy" id="908842"/>
    <lineage>
        <taxon>Bacteria</taxon>
        <taxon>Pseudomonadati</taxon>
        <taxon>Pseudomonadota</taxon>
        <taxon>Alphaproteobacteria</taxon>
        <taxon>Rhodospirillales</taxon>
        <taxon>Rhodospirillaceae</taxon>
        <taxon>Magnetospirillum</taxon>
    </lineage>
</organism>
<feature type="domain" description="Methyltransferase small" evidence="6">
    <location>
        <begin position="110"/>
        <end position="193"/>
    </location>
</feature>
<dbReference type="InterPro" id="IPR007848">
    <property type="entry name" value="Small_mtfrase_dom"/>
</dbReference>
<protein>
    <recommendedName>
        <fullName evidence="5">Release factor glutamine methyltransferase</fullName>
        <shortName evidence="5">RF MTase</shortName>
        <ecNumber evidence="5">2.1.1.297</ecNumber>
    </recommendedName>
    <alternativeName>
        <fullName evidence="5">N5-glutamine methyltransferase PrmC</fullName>
    </alternativeName>
    <alternativeName>
        <fullName evidence="5">Protein-(glutamine-N5) MTase PrmC</fullName>
    </alternativeName>
    <alternativeName>
        <fullName evidence="5">Protein-glutamine N-methyltransferase PrmC</fullName>
    </alternativeName>
</protein>
<dbReference type="RefSeq" id="WP_163682516.1">
    <property type="nucleotide sequence ID" value="NZ_JAAIYP010000044.1"/>
</dbReference>
<evidence type="ECO:0000313" key="8">
    <source>
        <dbReference type="EMBL" id="NFV81975.1"/>
    </source>
</evidence>
<dbReference type="GO" id="GO:0032259">
    <property type="term" value="P:methylation"/>
    <property type="evidence" value="ECO:0007669"/>
    <property type="project" value="UniProtKB-KW"/>
</dbReference>
<dbReference type="EMBL" id="JAAIYP010000044">
    <property type="protein sequence ID" value="NFV81975.1"/>
    <property type="molecule type" value="Genomic_DNA"/>
</dbReference>
<dbReference type="HAMAP" id="MF_02126">
    <property type="entry name" value="RF_methyltr_PrmC"/>
    <property type="match status" value="1"/>
</dbReference>
<dbReference type="CDD" id="cd02440">
    <property type="entry name" value="AdoMet_MTases"/>
    <property type="match status" value="1"/>
</dbReference>
<gene>
    <name evidence="5 8" type="primary">prmC</name>
    <name evidence="8" type="ORF">G4223_17840</name>
</gene>
<comment type="catalytic activity">
    <reaction evidence="4 5">
        <text>L-glutaminyl-[peptide chain release factor] + S-adenosyl-L-methionine = N(5)-methyl-L-glutaminyl-[peptide chain release factor] + S-adenosyl-L-homocysteine + H(+)</text>
        <dbReference type="Rhea" id="RHEA:42896"/>
        <dbReference type="Rhea" id="RHEA-COMP:10271"/>
        <dbReference type="Rhea" id="RHEA-COMP:10272"/>
        <dbReference type="ChEBI" id="CHEBI:15378"/>
        <dbReference type="ChEBI" id="CHEBI:30011"/>
        <dbReference type="ChEBI" id="CHEBI:57856"/>
        <dbReference type="ChEBI" id="CHEBI:59789"/>
        <dbReference type="ChEBI" id="CHEBI:61891"/>
        <dbReference type="EC" id="2.1.1.297"/>
    </reaction>
</comment>
<dbReference type="AlphaFoldDB" id="A0A7C9V1A0"/>
<feature type="binding site" evidence="5">
    <location>
        <begin position="122"/>
        <end position="126"/>
    </location>
    <ligand>
        <name>S-adenosyl-L-methionine</name>
        <dbReference type="ChEBI" id="CHEBI:59789"/>
    </ligand>
</feature>
<dbReference type="PROSITE" id="PS00092">
    <property type="entry name" value="N6_MTASE"/>
    <property type="match status" value="1"/>
</dbReference>
<dbReference type="InterPro" id="IPR004556">
    <property type="entry name" value="HemK-like"/>
</dbReference>
<comment type="similarity">
    <text evidence="5">Belongs to the protein N5-glutamine methyltransferase family. PrmC subfamily.</text>
</comment>
<evidence type="ECO:0000313" key="9">
    <source>
        <dbReference type="Proteomes" id="UP000480684"/>
    </source>
</evidence>
<evidence type="ECO:0000256" key="5">
    <source>
        <dbReference type="HAMAP-Rule" id="MF_02126"/>
    </source>
</evidence>
<keyword evidence="9" id="KW-1185">Reference proteome</keyword>
<evidence type="ECO:0000256" key="4">
    <source>
        <dbReference type="ARBA" id="ARBA00048391"/>
    </source>
</evidence>
<dbReference type="InterPro" id="IPR002052">
    <property type="entry name" value="DNA_methylase_N6_adenine_CS"/>
</dbReference>
<dbReference type="PANTHER" id="PTHR18895:SF74">
    <property type="entry name" value="MTRF1L RELEASE FACTOR GLUTAMINE METHYLTRANSFERASE"/>
    <property type="match status" value="1"/>
</dbReference>
<dbReference type="InterPro" id="IPR050320">
    <property type="entry name" value="N5-glutamine_MTase"/>
</dbReference>
<dbReference type="NCBIfam" id="TIGR00536">
    <property type="entry name" value="hemK_fam"/>
    <property type="match status" value="1"/>
</dbReference>
<keyword evidence="2 5" id="KW-0808">Transferase</keyword>
<dbReference type="InterPro" id="IPR019874">
    <property type="entry name" value="RF_methyltr_PrmC"/>
</dbReference>
<sequence>METIGAAARALAQRFVAAGIDTARLDARLLVAEVAGIAPDRVALAPDTPLTSEQATRLEHLAVRRQRREPISHILGRRGFWTLELKVTADTLDPRGDTETLVEAVLARVADRSAPLRVMDFGTGTGAILLALLSELPNASGVAVDKSPAALAVARENAENHGLAGRVDFVLSDWAAAVEGSADVVVSNPPYIPDSDIDRLEPEVATYEPRLALAGGPDGLECYRVLVPQMAALAVPGGVVAVEVGAGQGSDVAALFRQAGLTVVALPRDLAGVERCVVATK</sequence>
<dbReference type="Pfam" id="PF17827">
    <property type="entry name" value="PrmC_N"/>
    <property type="match status" value="1"/>
</dbReference>
<dbReference type="InterPro" id="IPR040758">
    <property type="entry name" value="PrmC_N"/>
</dbReference>
<dbReference type="Proteomes" id="UP000480684">
    <property type="component" value="Unassembled WGS sequence"/>
</dbReference>
<evidence type="ECO:0000256" key="2">
    <source>
        <dbReference type="ARBA" id="ARBA00022679"/>
    </source>
</evidence>
<feature type="domain" description="Release factor glutamine methyltransferase N-terminal" evidence="7">
    <location>
        <begin position="9"/>
        <end position="76"/>
    </location>
</feature>
<accession>A0A7C9V1A0</accession>
<dbReference type="Pfam" id="PF05175">
    <property type="entry name" value="MTS"/>
    <property type="match status" value="1"/>
</dbReference>
<name>A0A7C9V1A0_9PROT</name>
<feature type="binding site" evidence="5">
    <location>
        <begin position="188"/>
        <end position="191"/>
    </location>
    <ligand>
        <name>substrate</name>
    </ligand>
</feature>
<dbReference type="Gene3D" id="3.40.50.150">
    <property type="entry name" value="Vaccinia Virus protein VP39"/>
    <property type="match status" value="1"/>
</dbReference>
<dbReference type="GO" id="GO:0003676">
    <property type="term" value="F:nucleic acid binding"/>
    <property type="evidence" value="ECO:0007669"/>
    <property type="project" value="InterPro"/>
</dbReference>
<dbReference type="GO" id="GO:0102559">
    <property type="term" value="F:peptide chain release factor N(5)-glutamine methyltransferase activity"/>
    <property type="evidence" value="ECO:0007669"/>
    <property type="project" value="UniProtKB-EC"/>
</dbReference>
<reference evidence="8 9" key="1">
    <citation type="submission" date="2020-02" db="EMBL/GenBank/DDBJ databases">
        <authorList>
            <person name="Dziuba M."/>
            <person name="Kuznetsov B."/>
            <person name="Mardanov A."/>
            <person name="Ravin N."/>
            <person name="Grouzdev D."/>
        </authorList>
    </citation>
    <scope>NUCLEOTIDE SEQUENCE [LARGE SCALE GENOMIC DNA]</scope>
    <source>
        <strain evidence="8 9">SpK</strain>
    </source>
</reference>